<proteinExistence type="predicted"/>
<reference evidence="1 2" key="1">
    <citation type="submission" date="2019-02" db="EMBL/GenBank/DDBJ databases">
        <title>Draft genome sequences of novel Actinobacteria.</title>
        <authorList>
            <person name="Sahin N."/>
            <person name="Ay H."/>
            <person name="Saygin H."/>
        </authorList>
    </citation>
    <scope>NUCLEOTIDE SEQUENCE [LARGE SCALE GENOMIC DNA]</scope>
    <source>
        <strain evidence="1 2">16K104</strain>
    </source>
</reference>
<organism evidence="1 2">
    <name type="scientific">Kribbella turkmenica</name>
    <dbReference type="NCBI Taxonomy" id="2530375"/>
    <lineage>
        <taxon>Bacteria</taxon>
        <taxon>Bacillati</taxon>
        <taxon>Actinomycetota</taxon>
        <taxon>Actinomycetes</taxon>
        <taxon>Propionibacteriales</taxon>
        <taxon>Kribbellaceae</taxon>
        <taxon>Kribbella</taxon>
    </lineage>
</organism>
<accession>A0A4R4XCB8</accession>
<evidence type="ECO:0000313" key="1">
    <source>
        <dbReference type="EMBL" id="TDD28351.1"/>
    </source>
</evidence>
<dbReference type="OrthoDB" id="1853063at2"/>
<evidence type="ECO:0000313" key="2">
    <source>
        <dbReference type="Proteomes" id="UP000295172"/>
    </source>
</evidence>
<dbReference type="AlphaFoldDB" id="A0A4R4XCB8"/>
<name>A0A4R4XCB8_9ACTN</name>
<comment type="caution">
    <text evidence="1">The sequence shown here is derived from an EMBL/GenBank/DDBJ whole genome shotgun (WGS) entry which is preliminary data.</text>
</comment>
<sequence>MLPAIESGVLEMHPILQDDDLKGEFSDAMANRFLDRIREVMNSPGVYPSLDDEVAKLTRSAIAEGLIDPAPHYARRAKNSGVGLGLLGNLPHFPRADISEILDVRKELTHPLGMFRRAVTGLQAGVQVEYGDPDFGPQVDELYVSQVRPALDEIDQLVHDNLSLRELATRAATG</sequence>
<protein>
    <submittedName>
        <fullName evidence="1">Uncharacterized protein</fullName>
    </submittedName>
</protein>
<dbReference type="EMBL" id="SMKR01000022">
    <property type="protein sequence ID" value="TDD28351.1"/>
    <property type="molecule type" value="Genomic_DNA"/>
</dbReference>
<keyword evidence="2" id="KW-1185">Reference proteome</keyword>
<dbReference type="RefSeq" id="WP_132317643.1">
    <property type="nucleotide sequence ID" value="NZ_SMKR01000022.1"/>
</dbReference>
<dbReference type="Proteomes" id="UP000295172">
    <property type="component" value="Unassembled WGS sequence"/>
</dbReference>
<gene>
    <name evidence="1" type="ORF">E1218_07475</name>
</gene>